<dbReference type="Proteomes" id="UP000184389">
    <property type="component" value="Unassembled WGS sequence"/>
</dbReference>
<feature type="domain" description="Tc1-like transposase DDE" evidence="1">
    <location>
        <begin position="1"/>
        <end position="53"/>
    </location>
</feature>
<proteinExistence type="predicted"/>
<evidence type="ECO:0000313" key="3">
    <source>
        <dbReference type="Proteomes" id="UP000184389"/>
    </source>
</evidence>
<evidence type="ECO:0000313" key="2">
    <source>
        <dbReference type="EMBL" id="SHI21311.1"/>
    </source>
</evidence>
<accession>A0A1M5ZAP7</accession>
<dbReference type="Pfam" id="PF13358">
    <property type="entry name" value="DDE_3"/>
    <property type="match status" value="1"/>
</dbReference>
<organism evidence="2 3">
    <name type="scientific">Sporanaerobacter acetigenes DSM 13106</name>
    <dbReference type="NCBI Taxonomy" id="1123281"/>
    <lineage>
        <taxon>Bacteria</taxon>
        <taxon>Bacillati</taxon>
        <taxon>Bacillota</taxon>
        <taxon>Tissierellia</taxon>
        <taxon>Tissierellales</taxon>
        <taxon>Sporanaerobacteraceae</taxon>
        <taxon>Sporanaerobacter</taxon>
    </lineage>
</organism>
<protein>
    <submittedName>
        <fullName evidence="2">DDE superfamily endonuclease</fullName>
    </submittedName>
</protein>
<dbReference type="EMBL" id="FQXR01000028">
    <property type="protein sequence ID" value="SHI21311.1"/>
    <property type="molecule type" value="Genomic_DNA"/>
</dbReference>
<sequence>MIWDNARVHASKAVQEFISQHEEKLFILNLLSYSPMLNLQENIWNKLKSYFYEYKAKTTIDKIKDFISDYFNYANSNKAETKSLVNARSYYK</sequence>
<reference evidence="2 3" key="1">
    <citation type="submission" date="2016-11" db="EMBL/GenBank/DDBJ databases">
        <authorList>
            <person name="Jaros S."/>
            <person name="Januszkiewicz K."/>
            <person name="Wedrychowicz H."/>
        </authorList>
    </citation>
    <scope>NUCLEOTIDE SEQUENCE [LARGE SCALE GENOMIC DNA]</scope>
    <source>
        <strain evidence="2 3">DSM 13106</strain>
    </source>
</reference>
<gene>
    <name evidence="2" type="ORF">SAMN02745180_02914</name>
</gene>
<dbReference type="Gene3D" id="3.30.420.10">
    <property type="entry name" value="Ribonuclease H-like superfamily/Ribonuclease H"/>
    <property type="match status" value="1"/>
</dbReference>
<dbReference type="InterPro" id="IPR036397">
    <property type="entry name" value="RNaseH_sf"/>
</dbReference>
<dbReference type="AlphaFoldDB" id="A0A1M5ZAP7"/>
<keyword evidence="2" id="KW-0378">Hydrolase</keyword>
<dbReference type="GO" id="GO:0004519">
    <property type="term" value="F:endonuclease activity"/>
    <property type="evidence" value="ECO:0007669"/>
    <property type="project" value="UniProtKB-KW"/>
</dbReference>
<dbReference type="GO" id="GO:0003676">
    <property type="term" value="F:nucleic acid binding"/>
    <property type="evidence" value="ECO:0007669"/>
    <property type="project" value="InterPro"/>
</dbReference>
<evidence type="ECO:0000259" key="1">
    <source>
        <dbReference type="Pfam" id="PF13358"/>
    </source>
</evidence>
<keyword evidence="3" id="KW-1185">Reference proteome</keyword>
<dbReference type="InterPro" id="IPR038717">
    <property type="entry name" value="Tc1-like_DDE_dom"/>
</dbReference>
<keyword evidence="2" id="KW-0540">Nuclease</keyword>
<keyword evidence="2" id="KW-0255">Endonuclease</keyword>
<name>A0A1M5ZAP7_9FIRM</name>